<evidence type="ECO:0000313" key="2">
    <source>
        <dbReference type="EMBL" id="MES5148531.1"/>
    </source>
</evidence>
<dbReference type="AlphaFoldDB" id="A0A135ZB16"/>
<dbReference type="EMBL" id="NKLP01000303">
    <property type="protein sequence ID" value="TDN28283.1"/>
    <property type="molecule type" value="Genomic_DNA"/>
</dbReference>
<feature type="region of interest" description="Disordered" evidence="1">
    <location>
        <begin position="42"/>
        <end position="64"/>
    </location>
</feature>
<dbReference type="Proteomes" id="UP000295195">
    <property type="component" value="Unassembled WGS sequence"/>
</dbReference>
<evidence type="ECO:0000313" key="5">
    <source>
        <dbReference type="Proteomes" id="UP001434419"/>
    </source>
</evidence>
<name>A0A135ZB16_9LACO</name>
<dbReference type="Proteomes" id="UP001434419">
    <property type="component" value="Unassembled WGS sequence"/>
</dbReference>
<evidence type="ECO:0000313" key="3">
    <source>
        <dbReference type="EMBL" id="TDN28283.1"/>
    </source>
</evidence>
<keyword evidence="5" id="KW-1185">Reference proteome</keyword>
<protein>
    <submittedName>
        <fullName evidence="3">Uncharacterized protein</fullName>
    </submittedName>
</protein>
<organism evidence="3 4">
    <name type="scientific">Lactobacillus crispatus</name>
    <dbReference type="NCBI Taxonomy" id="47770"/>
    <lineage>
        <taxon>Bacteria</taxon>
        <taxon>Bacillati</taxon>
        <taxon>Bacillota</taxon>
        <taxon>Bacilli</taxon>
        <taxon>Lactobacillales</taxon>
        <taxon>Lactobacillaceae</taxon>
        <taxon>Lactobacillus</taxon>
    </lineage>
</organism>
<accession>A0A135ZB16</accession>
<sequence>MVNISKGKNLDIPDLKEKSGITKDADKASEFAKESARIRIQKAKEEKKKEEQSKPIFDDAIPKKTDSNLDDRLVPSSYMIKYKVKKKITELVKENNYKSASALVNYLLERDLFK</sequence>
<gene>
    <name evidence="2" type="ORF">ABVC42_00970</name>
    <name evidence="3" type="ORF">CEE75_13250</name>
</gene>
<dbReference type="EMBL" id="JBETVU010000007">
    <property type="protein sequence ID" value="MES5148531.1"/>
    <property type="molecule type" value="Genomic_DNA"/>
</dbReference>
<evidence type="ECO:0000256" key="1">
    <source>
        <dbReference type="SAM" id="MobiDB-lite"/>
    </source>
</evidence>
<comment type="caution">
    <text evidence="3">The sequence shown here is derived from an EMBL/GenBank/DDBJ whole genome shotgun (WGS) entry which is preliminary data.</text>
</comment>
<reference evidence="2" key="2">
    <citation type="submission" date="2024-06" db="EMBL/GenBank/DDBJ databases">
        <title>Vaginal Lactobacillus fatty acid response mechanisms reveal a metabolite-targeted strategy for bacterial vaginosis treatment.</title>
        <authorList>
            <person name="Zhu M."/>
            <person name="Blainey P.C."/>
            <person name="Bloom S.M."/>
            <person name="Kwon D.S."/>
        </authorList>
    </citation>
    <scope>NUCLEOTIDE SEQUENCE</scope>
    <source>
        <strain evidence="2">194_F1_1</strain>
    </source>
</reference>
<evidence type="ECO:0000313" key="4">
    <source>
        <dbReference type="Proteomes" id="UP000295195"/>
    </source>
</evidence>
<dbReference type="RefSeq" id="WP_060462761.1">
    <property type="nucleotide sequence ID" value="NZ_CP083390.1"/>
</dbReference>
<reference evidence="3 4" key="1">
    <citation type="submission" date="2017-06" db="EMBL/GenBank/DDBJ databases">
        <authorList>
            <person name="Swanenburg J."/>
            <person name="Kort R."/>
        </authorList>
    </citation>
    <scope>NUCLEOTIDE SEQUENCE [LARGE SCALE GENOMIC DNA]</scope>
    <source>
        <strain evidence="3 4">RL05</strain>
    </source>
</reference>
<proteinExistence type="predicted"/>